<dbReference type="Pfam" id="PF08245">
    <property type="entry name" value="Mur_ligase_M"/>
    <property type="match status" value="1"/>
</dbReference>
<evidence type="ECO:0000256" key="9">
    <source>
        <dbReference type="ARBA" id="ARBA00022960"/>
    </source>
</evidence>
<evidence type="ECO:0000256" key="2">
    <source>
        <dbReference type="ARBA" id="ARBA00004752"/>
    </source>
</evidence>
<dbReference type="GO" id="GO:0071555">
    <property type="term" value="P:cell wall organization"/>
    <property type="evidence" value="ECO:0007669"/>
    <property type="project" value="UniProtKB-KW"/>
</dbReference>
<feature type="domain" description="Mur ligase central" evidence="17">
    <location>
        <begin position="113"/>
        <end position="292"/>
    </location>
</feature>
<dbReference type="HAMAP" id="MF_00046">
    <property type="entry name" value="MurC"/>
    <property type="match status" value="1"/>
</dbReference>
<dbReference type="AlphaFoldDB" id="A0A2M6WSF8"/>
<evidence type="ECO:0000256" key="3">
    <source>
        <dbReference type="ARBA" id="ARBA00012211"/>
    </source>
</evidence>
<dbReference type="PANTHER" id="PTHR43445">
    <property type="entry name" value="UDP-N-ACETYLMURAMATE--L-ALANINE LIGASE-RELATED"/>
    <property type="match status" value="1"/>
</dbReference>
<keyword evidence="8 14" id="KW-0067">ATP-binding</keyword>
<evidence type="ECO:0000256" key="6">
    <source>
        <dbReference type="ARBA" id="ARBA00022618"/>
    </source>
</evidence>
<comment type="subcellular location">
    <subcellularLocation>
        <location evidence="1 14">Cytoplasm</location>
    </subcellularLocation>
</comment>
<evidence type="ECO:0000313" key="19">
    <source>
        <dbReference type="Proteomes" id="UP000228533"/>
    </source>
</evidence>
<dbReference type="SUPFAM" id="SSF53244">
    <property type="entry name" value="MurD-like peptide ligases, peptide-binding domain"/>
    <property type="match status" value="1"/>
</dbReference>
<sequence>MDWSNIKTVYMIGVKGVGMAMLAEFLVSLKITVSGSDVAEDFMTALGLARAGVTVFNGFDATRVPSNVDLIIYSTAYNKNNPELAVALVGKVPIMSYAEALAKVFNYRHGIAVCGSHGKTTTTAWLGFVMDKLDFRPAVMVGARVPQFNGAGLPGASEYLVIEADEYQNKLQYLEPKSAILNNIDYDHPDFYPDLASYAKAFADFTRRLPSKGWLVANGDDAQVGEIVKNSPARLVSFGLTEGNEFRATELAVAAGQQYFRVWWKEQDLGMFTAHLIGKHNVYNALAVIAAAWQFEPDLTNLRSAVADFLGTTRRLEYRGEWHGSLIYDDYAHHPTEIKAVIAALKSMEPKRHLIAVFHPHTFTRTTVLFDDFASSFAEADEVIVLEIYASARETKSNLSSMELVQAIQKNYPDKPVRYATNLESAEADLRTNLKVGEVVLLLGAGDVFRVADRLLA</sequence>
<dbReference type="InterPro" id="IPR050061">
    <property type="entry name" value="MurCDEF_pg_biosynth"/>
</dbReference>
<gene>
    <name evidence="14 18" type="primary">murC</name>
    <name evidence="18" type="ORF">COT94_03895</name>
</gene>
<protein>
    <recommendedName>
        <fullName evidence="3 14">UDP-N-acetylmuramate--L-alanine ligase</fullName>
        <ecNumber evidence="3 14">6.3.2.8</ecNumber>
    </recommendedName>
    <alternativeName>
        <fullName evidence="14">UDP-N-acetylmuramoyl-L-alanine synthetase</fullName>
    </alternativeName>
</protein>
<evidence type="ECO:0000256" key="4">
    <source>
        <dbReference type="ARBA" id="ARBA00022490"/>
    </source>
</evidence>
<organism evidence="18 19">
    <name type="scientific">Candidatus Falkowbacteria bacterium CG10_big_fil_rev_8_21_14_0_10_37_14</name>
    <dbReference type="NCBI Taxonomy" id="1974561"/>
    <lineage>
        <taxon>Bacteria</taxon>
        <taxon>Candidatus Falkowiibacteriota</taxon>
    </lineage>
</organism>
<evidence type="ECO:0000256" key="11">
    <source>
        <dbReference type="ARBA" id="ARBA00023306"/>
    </source>
</evidence>
<dbReference type="NCBIfam" id="TIGR01082">
    <property type="entry name" value="murC"/>
    <property type="match status" value="1"/>
</dbReference>
<reference evidence="19" key="1">
    <citation type="submission" date="2017-09" db="EMBL/GenBank/DDBJ databases">
        <title>Depth-based differentiation of microbial function through sediment-hosted aquifers and enrichment of novel symbionts in the deep terrestrial subsurface.</title>
        <authorList>
            <person name="Probst A.J."/>
            <person name="Ladd B."/>
            <person name="Jarett J.K."/>
            <person name="Geller-Mcgrath D.E."/>
            <person name="Sieber C.M.K."/>
            <person name="Emerson J.B."/>
            <person name="Anantharaman K."/>
            <person name="Thomas B.C."/>
            <person name="Malmstrom R."/>
            <person name="Stieglmeier M."/>
            <person name="Klingl A."/>
            <person name="Woyke T."/>
            <person name="Ryan C.M."/>
            <person name="Banfield J.F."/>
        </authorList>
    </citation>
    <scope>NUCLEOTIDE SEQUENCE [LARGE SCALE GENOMIC DNA]</scope>
</reference>
<dbReference type="InterPro" id="IPR004101">
    <property type="entry name" value="Mur_ligase_C"/>
</dbReference>
<dbReference type="Proteomes" id="UP000228533">
    <property type="component" value="Unassembled WGS sequence"/>
</dbReference>
<dbReference type="EC" id="6.3.2.8" evidence="3 14"/>
<keyword evidence="4 14" id="KW-0963">Cytoplasm</keyword>
<evidence type="ECO:0000256" key="10">
    <source>
        <dbReference type="ARBA" id="ARBA00022984"/>
    </source>
</evidence>
<dbReference type="GO" id="GO:0005737">
    <property type="term" value="C:cytoplasm"/>
    <property type="evidence" value="ECO:0007669"/>
    <property type="project" value="UniProtKB-SubCell"/>
</dbReference>
<keyword evidence="6 14" id="KW-0132">Cell division</keyword>
<evidence type="ECO:0000256" key="7">
    <source>
        <dbReference type="ARBA" id="ARBA00022741"/>
    </source>
</evidence>
<comment type="pathway">
    <text evidence="2 14">Cell wall biogenesis; peptidoglycan biosynthesis.</text>
</comment>
<dbReference type="GO" id="GO:0008763">
    <property type="term" value="F:UDP-N-acetylmuramate-L-alanine ligase activity"/>
    <property type="evidence" value="ECO:0007669"/>
    <property type="project" value="UniProtKB-UniRule"/>
</dbReference>
<evidence type="ECO:0000313" key="18">
    <source>
        <dbReference type="EMBL" id="PIT95704.1"/>
    </source>
</evidence>
<dbReference type="GO" id="GO:0009252">
    <property type="term" value="P:peptidoglycan biosynthetic process"/>
    <property type="evidence" value="ECO:0007669"/>
    <property type="project" value="UniProtKB-UniRule"/>
</dbReference>
<keyword evidence="10 14" id="KW-0573">Peptidoglycan synthesis</keyword>
<dbReference type="InterPro" id="IPR000713">
    <property type="entry name" value="Mur_ligase_N"/>
</dbReference>
<feature type="domain" description="Mur ligase C-terminal" evidence="16">
    <location>
        <begin position="314"/>
        <end position="446"/>
    </location>
</feature>
<evidence type="ECO:0000259" key="15">
    <source>
        <dbReference type="Pfam" id="PF01225"/>
    </source>
</evidence>
<keyword evidence="11 14" id="KW-0131">Cell cycle</keyword>
<comment type="similarity">
    <text evidence="14">Belongs to the MurCDEF family.</text>
</comment>
<evidence type="ECO:0000256" key="1">
    <source>
        <dbReference type="ARBA" id="ARBA00004496"/>
    </source>
</evidence>
<accession>A0A2M6WSF8</accession>
<evidence type="ECO:0000256" key="13">
    <source>
        <dbReference type="ARBA" id="ARBA00047833"/>
    </source>
</evidence>
<dbReference type="SUPFAM" id="SSF51984">
    <property type="entry name" value="MurCD N-terminal domain"/>
    <property type="match status" value="1"/>
</dbReference>
<comment type="function">
    <text evidence="14">Cell wall formation.</text>
</comment>
<dbReference type="PANTHER" id="PTHR43445:SF3">
    <property type="entry name" value="UDP-N-ACETYLMURAMATE--L-ALANINE LIGASE"/>
    <property type="match status" value="1"/>
</dbReference>
<dbReference type="Gene3D" id="3.90.190.20">
    <property type="entry name" value="Mur ligase, C-terminal domain"/>
    <property type="match status" value="1"/>
</dbReference>
<comment type="caution">
    <text evidence="18">The sequence shown here is derived from an EMBL/GenBank/DDBJ whole genome shotgun (WGS) entry which is preliminary data.</text>
</comment>
<evidence type="ECO:0000256" key="12">
    <source>
        <dbReference type="ARBA" id="ARBA00023316"/>
    </source>
</evidence>
<dbReference type="SUPFAM" id="SSF53623">
    <property type="entry name" value="MurD-like peptide ligases, catalytic domain"/>
    <property type="match status" value="1"/>
</dbReference>
<comment type="catalytic activity">
    <reaction evidence="13 14">
        <text>UDP-N-acetyl-alpha-D-muramate + L-alanine + ATP = UDP-N-acetyl-alpha-D-muramoyl-L-alanine + ADP + phosphate + H(+)</text>
        <dbReference type="Rhea" id="RHEA:23372"/>
        <dbReference type="ChEBI" id="CHEBI:15378"/>
        <dbReference type="ChEBI" id="CHEBI:30616"/>
        <dbReference type="ChEBI" id="CHEBI:43474"/>
        <dbReference type="ChEBI" id="CHEBI:57972"/>
        <dbReference type="ChEBI" id="CHEBI:70757"/>
        <dbReference type="ChEBI" id="CHEBI:83898"/>
        <dbReference type="ChEBI" id="CHEBI:456216"/>
        <dbReference type="EC" id="6.3.2.8"/>
    </reaction>
</comment>
<dbReference type="InterPro" id="IPR013221">
    <property type="entry name" value="Mur_ligase_cen"/>
</dbReference>
<name>A0A2M6WSF8_9BACT</name>
<dbReference type="Pfam" id="PF01225">
    <property type="entry name" value="Mur_ligase"/>
    <property type="match status" value="1"/>
</dbReference>
<dbReference type="Gene3D" id="3.40.1190.10">
    <property type="entry name" value="Mur-like, catalytic domain"/>
    <property type="match status" value="1"/>
</dbReference>
<dbReference type="EMBL" id="PFAM01000023">
    <property type="protein sequence ID" value="PIT95704.1"/>
    <property type="molecule type" value="Genomic_DNA"/>
</dbReference>
<evidence type="ECO:0000256" key="14">
    <source>
        <dbReference type="HAMAP-Rule" id="MF_00046"/>
    </source>
</evidence>
<dbReference type="GO" id="GO:0005524">
    <property type="term" value="F:ATP binding"/>
    <property type="evidence" value="ECO:0007669"/>
    <property type="project" value="UniProtKB-UniRule"/>
</dbReference>
<dbReference type="InterPro" id="IPR005758">
    <property type="entry name" value="UDP-N-AcMur_Ala_ligase_MurC"/>
</dbReference>
<keyword evidence="5 14" id="KW-0436">Ligase</keyword>
<dbReference type="Pfam" id="PF02875">
    <property type="entry name" value="Mur_ligase_C"/>
    <property type="match status" value="1"/>
</dbReference>
<dbReference type="Gene3D" id="3.40.50.720">
    <property type="entry name" value="NAD(P)-binding Rossmann-like Domain"/>
    <property type="match status" value="1"/>
</dbReference>
<dbReference type="GO" id="GO:0008360">
    <property type="term" value="P:regulation of cell shape"/>
    <property type="evidence" value="ECO:0007669"/>
    <property type="project" value="UniProtKB-KW"/>
</dbReference>
<proteinExistence type="inferred from homology"/>
<evidence type="ECO:0000256" key="8">
    <source>
        <dbReference type="ARBA" id="ARBA00022840"/>
    </source>
</evidence>
<feature type="binding site" evidence="14">
    <location>
        <begin position="115"/>
        <end position="121"/>
    </location>
    <ligand>
        <name>ATP</name>
        <dbReference type="ChEBI" id="CHEBI:30616"/>
    </ligand>
</feature>
<feature type="domain" description="Mur ligase N-terminal catalytic" evidence="15">
    <location>
        <begin position="9"/>
        <end position="106"/>
    </location>
</feature>
<keyword evidence="7 14" id="KW-0547">Nucleotide-binding</keyword>
<dbReference type="InterPro" id="IPR036615">
    <property type="entry name" value="Mur_ligase_C_dom_sf"/>
</dbReference>
<evidence type="ECO:0000259" key="17">
    <source>
        <dbReference type="Pfam" id="PF08245"/>
    </source>
</evidence>
<dbReference type="GO" id="GO:0051301">
    <property type="term" value="P:cell division"/>
    <property type="evidence" value="ECO:0007669"/>
    <property type="project" value="UniProtKB-KW"/>
</dbReference>
<dbReference type="UniPathway" id="UPA00219"/>
<keyword evidence="12 14" id="KW-0961">Cell wall biogenesis/degradation</keyword>
<evidence type="ECO:0000259" key="16">
    <source>
        <dbReference type="Pfam" id="PF02875"/>
    </source>
</evidence>
<dbReference type="InterPro" id="IPR036565">
    <property type="entry name" value="Mur-like_cat_sf"/>
</dbReference>
<evidence type="ECO:0000256" key="5">
    <source>
        <dbReference type="ARBA" id="ARBA00022598"/>
    </source>
</evidence>
<keyword evidence="9 14" id="KW-0133">Cell shape</keyword>